<proteinExistence type="predicted"/>
<accession>A0ABQ5QHV0</accession>
<name>A0ABQ5QHV0_9BACT</name>
<keyword evidence="3" id="KW-1185">Reference proteome</keyword>
<organism evidence="2 3">
    <name type="scientific">Geothrix limicola</name>
    <dbReference type="NCBI Taxonomy" id="2927978"/>
    <lineage>
        <taxon>Bacteria</taxon>
        <taxon>Pseudomonadati</taxon>
        <taxon>Acidobacteriota</taxon>
        <taxon>Holophagae</taxon>
        <taxon>Holophagales</taxon>
        <taxon>Holophagaceae</taxon>
        <taxon>Geothrix</taxon>
    </lineage>
</organism>
<evidence type="ECO:0000313" key="3">
    <source>
        <dbReference type="Proteomes" id="UP001165069"/>
    </source>
</evidence>
<sequence>MLSPSLNRNRVRALVATAAMAFMAVAVPLRACCDDFWSCVGAVATGGLSCVVEDLINSVKAMVQNVEHLVSTLAQQAADVVNLAKSELNGAANDLRNLAAQAESDFNHAASMAQSLVDHERMPGAMVAKNLPGGLGMATPAPGAAARPGMAVAPGKGGATKAPGTPMTPQGMAMATTVGEMPVDPKDVLAALNRAKAAIDGLRPDVAGPLNSVRQFATTAEQQALAAASSAGNIAQSVLLSPLRTLGGMLTDLINHPQNIFDPSRIVDDAITSVTNQVIDTMNQVHDAVMTQAKGTLDMARQPMQDLLDRSAAAKKMADAMDKLQKRRNKAALDALDGLIPRAPLPASQLAVHVAGYTHPSGITALDRTMLQKGMLAPYNRLAASKLTARTMGTQLGARIKKPWQDFKRMQASTGKPVPEAKPKVDAEIERRFAGRTPQQAEAEKRAMLAEARTRFGNDPKTLQKVVELIEGHPRIRAFVGGPGPMPARVNQ</sequence>
<reference evidence="2 3" key="1">
    <citation type="journal article" date="2023" name="Antonie Van Leeuwenhoek">
        <title>Mesoterricola silvestris gen. nov., sp. nov., Mesoterricola sediminis sp. nov., Geothrix oryzae sp. nov., Geothrix edaphica sp. nov., Geothrix rubra sp. nov., and Geothrix limicola sp. nov., six novel members of Acidobacteriota isolated from soils.</title>
        <authorList>
            <person name="Itoh H."/>
            <person name="Sugisawa Y."/>
            <person name="Mise K."/>
            <person name="Xu Z."/>
            <person name="Kuniyasu M."/>
            <person name="Ushijima N."/>
            <person name="Kawano K."/>
            <person name="Kobayashi E."/>
            <person name="Shiratori Y."/>
            <person name="Masuda Y."/>
            <person name="Senoo K."/>
        </authorList>
    </citation>
    <scope>NUCLEOTIDE SEQUENCE [LARGE SCALE GENOMIC DNA]</scope>
    <source>
        <strain evidence="2 3">Red804</strain>
    </source>
</reference>
<comment type="caution">
    <text evidence="2">The sequence shown here is derived from an EMBL/GenBank/DDBJ whole genome shotgun (WGS) entry which is preliminary data.</text>
</comment>
<dbReference type="Proteomes" id="UP001165069">
    <property type="component" value="Unassembled WGS sequence"/>
</dbReference>
<evidence type="ECO:0000256" key="1">
    <source>
        <dbReference type="SAM" id="SignalP"/>
    </source>
</evidence>
<gene>
    <name evidence="2" type="ORF">GETHLI_24520</name>
</gene>
<keyword evidence="1" id="KW-0732">Signal</keyword>
<feature type="signal peptide" evidence="1">
    <location>
        <begin position="1"/>
        <end position="31"/>
    </location>
</feature>
<dbReference type="RefSeq" id="WP_285575690.1">
    <property type="nucleotide sequence ID" value="NZ_BSDE01000004.1"/>
</dbReference>
<protein>
    <submittedName>
        <fullName evidence="2">Uncharacterized protein</fullName>
    </submittedName>
</protein>
<feature type="chain" id="PRO_5045318079" evidence="1">
    <location>
        <begin position="32"/>
        <end position="492"/>
    </location>
</feature>
<dbReference type="EMBL" id="BSDE01000004">
    <property type="protein sequence ID" value="GLH73950.1"/>
    <property type="molecule type" value="Genomic_DNA"/>
</dbReference>
<evidence type="ECO:0000313" key="2">
    <source>
        <dbReference type="EMBL" id="GLH73950.1"/>
    </source>
</evidence>